<protein>
    <recommendedName>
        <fullName evidence="3">Protein FAR1-RELATED SEQUENCE</fullName>
    </recommendedName>
</protein>
<proteinExistence type="predicted"/>
<evidence type="ECO:0008006" key="3">
    <source>
        <dbReference type="Google" id="ProtNLM"/>
    </source>
</evidence>
<keyword evidence="2" id="KW-1185">Reference proteome</keyword>
<dbReference type="Proteomes" id="UP001630127">
    <property type="component" value="Unassembled WGS sequence"/>
</dbReference>
<dbReference type="AlphaFoldDB" id="A0ABD2Z5G0"/>
<accession>A0ABD2Z5G0</accession>
<reference evidence="1 2" key="1">
    <citation type="submission" date="2024-11" db="EMBL/GenBank/DDBJ databases">
        <title>A near-complete genome assembly of Cinchona calisaya.</title>
        <authorList>
            <person name="Lian D.C."/>
            <person name="Zhao X.W."/>
            <person name="Wei L."/>
        </authorList>
    </citation>
    <scope>NUCLEOTIDE SEQUENCE [LARGE SCALE GENOMIC DNA]</scope>
    <source>
        <tissue evidence="1">Nenye</tissue>
    </source>
</reference>
<sequence>MEVSRRLTGTFHITQLTLEHNHYLSSPNKTHLFRAHRDVVSAHVAQIDISHSVGIPPKSSHDLMALQAGRRENLGFTIQDYRNYLHSKRTRDMLVGDTGGT</sequence>
<organism evidence="1 2">
    <name type="scientific">Cinchona calisaya</name>
    <dbReference type="NCBI Taxonomy" id="153742"/>
    <lineage>
        <taxon>Eukaryota</taxon>
        <taxon>Viridiplantae</taxon>
        <taxon>Streptophyta</taxon>
        <taxon>Embryophyta</taxon>
        <taxon>Tracheophyta</taxon>
        <taxon>Spermatophyta</taxon>
        <taxon>Magnoliopsida</taxon>
        <taxon>eudicotyledons</taxon>
        <taxon>Gunneridae</taxon>
        <taxon>Pentapetalae</taxon>
        <taxon>asterids</taxon>
        <taxon>lamiids</taxon>
        <taxon>Gentianales</taxon>
        <taxon>Rubiaceae</taxon>
        <taxon>Cinchonoideae</taxon>
        <taxon>Cinchoneae</taxon>
        <taxon>Cinchona</taxon>
    </lineage>
</organism>
<comment type="caution">
    <text evidence="1">The sequence shown here is derived from an EMBL/GenBank/DDBJ whole genome shotgun (WGS) entry which is preliminary data.</text>
</comment>
<name>A0ABD2Z5G0_9GENT</name>
<evidence type="ECO:0000313" key="2">
    <source>
        <dbReference type="Proteomes" id="UP001630127"/>
    </source>
</evidence>
<gene>
    <name evidence="1" type="ORF">ACH5RR_026282</name>
</gene>
<dbReference type="EMBL" id="JBJUIK010000011">
    <property type="protein sequence ID" value="KAL3513565.1"/>
    <property type="molecule type" value="Genomic_DNA"/>
</dbReference>
<dbReference type="PANTHER" id="PTHR47718">
    <property type="entry name" value="OS01G0519700 PROTEIN"/>
    <property type="match status" value="1"/>
</dbReference>
<evidence type="ECO:0000313" key="1">
    <source>
        <dbReference type="EMBL" id="KAL3513565.1"/>
    </source>
</evidence>